<accession>C9PNL0</accession>
<evidence type="ECO:0000313" key="1">
    <source>
        <dbReference type="EMBL" id="EEX50997.1"/>
    </source>
</evidence>
<dbReference type="STRING" id="667128.HMPREF0621_0584"/>
<protein>
    <submittedName>
        <fullName evidence="1">Uncharacterized protein</fullName>
    </submittedName>
</protein>
<dbReference type="RefSeq" id="WP_005763374.1">
    <property type="nucleotide sequence ID" value="NZ_GG704811.1"/>
</dbReference>
<comment type="caution">
    <text evidence="1">The sequence shown here is derived from an EMBL/GenBank/DDBJ whole genome shotgun (WGS) entry which is preliminary data.</text>
</comment>
<organism evidence="1 2">
    <name type="scientific">Pasteurella dagmatis ATCC 43325</name>
    <dbReference type="NCBI Taxonomy" id="667128"/>
    <lineage>
        <taxon>Bacteria</taxon>
        <taxon>Pseudomonadati</taxon>
        <taxon>Pseudomonadota</taxon>
        <taxon>Gammaproteobacteria</taxon>
        <taxon>Pasteurellales</taxon>
        <taxon>Pasteurellaceae</taxon>
        <taxon>Pasteurella</taxon>
    </lineage>
</organism>
<proteinExistence type="predicted"/>
<evidence type="ECO:0000313" key="2">
    <source>
        <dbReference type="Proteomes" id="UP000005519"/>
    </source>
</evidence>
<name>C9PNL0_9PAST</name>
<dbReference type="EMBL" id="ACZR01000005">
    <property type="protein sequence ID" value="EEX50997.1"/>
    <property type="molecule type" value="Genomic_DNA"/>
</dbReference>
<dbReference type="Proteomes" id="UP000005519">
    <property type="component" value="Unassembled WGS sequence"/>
</dbReference>
<sequence>MPSEFGFQTAFPICKQPHLSENLQNEESILSTSISDGLLGWLV</sequence>
<gene>
    <name evidence="1" type="ORF">HMPREF0621_0584</name>
</gene>
<dbReference type="HOGENOM" id="CLU_3237262_0_0_6"/>
<keyword evidence="2" id="KW-1185">Reference proteome</keyword>
<dbReference type="AlphaFoldDB" id="C9PNL0"/>
<reference evidence="1 2" key="1">
    <citation type="submission" date="2009-10" db="EMBL/GenBank/DDBJ databases">
        <authorList>
            <person name="Muzny D."/>
            <person name="Qin X."/>
            <person name="Deng J."/>
            <person name="Jiang H."/>
            <person name="Liu Y."/>
            <person name="Qu J."/>
            <person name="Song X.-Z."/>
            <person name="Zhang L."/>
            <person name="Thornton R."/>
            <person name="Coyle M."/>
            <person name="Francisco L."/>
            <person name="Jackson L."/>
            <person name="Javaid M."/>
            <person name="Korchina V."/>
            <person name="Kovar C."/>
            <person name="Mata R."/>
            <person name="Mathew T."/>
            <person name="Ngo R."/>
            <person name="Nguyen L."/>
            <person name="Nguyen N."/>
            <person name="Okwuonu G."/>
            <person name="Ongeri F."/>
            <person name="Pham C."/>
            <person name="Simmons D."/>
            <person name="Wilczek-Boney K."/>
            <person name="Hale W."/>
            <person name="Jakkamsetti A."/>
            <person name="Pham P."/>
            <person name="Ruth R."/>
            <person name="San Lucas F."/>
            <person name="Warren J."/>
            <person name="Zhang J."/>
            <person name="Zhao Z."/>
            <person name="Zhou C."/>
            <person name="Zhu D."/>
            <person name="Lee S."/>
            <person name="Bess C."/>
            <person name="Blankenburg K."/>
            <person name="Forbes L."/>
            <person name="Fu Q."/>
            <person name="Gubbala S."/>
            <person name="Hirani K."/>
            <person name="Jayaseelan J.C."/>
            <person name="Lara F."/>
            <person name="Munidasa M."/>
            <person name="Palculict T."/>
            <person name="Patil S."/>
            <person name="Pu L.-L."/>
            <person name="Saada N."/>
            <person name="Tang L."/>
            <person name="Weissenberger G."/>
            <person name="Zhu Y."/>
            <person name="Hemphill L."/>
            <person name="Shang Y."/>
            <person name="Youmans B."/>
            <person name="Ayvaz T."/>
            <person name="Ross M."/>
            <person name="Santibanez J."/>
            <person name="Aqrawi P."/>
            <person name="Gross S."/>
            <person name="Joshi V."/>
            <person name="Fowler G."/>
            <person name="Nazareth L."/>
            <person name="Reid J."/>
            <person name="Worley K."/>
            <person name="Petrosino J."/>
            <person name="Highlander S."/>
            <person name="Gibbs R."/>
        </authorList>
    </citation>
    <scope>NUCLEOTIDE SEQUENCE [LARGE SCALE GENOMIC DNA]</scope>
    <source>
        <strain evidence="1 2">ATCC 43325</strain>
    </source>
</reference>